<dbReference type="AlphaFoldDB" id="H5SH73"/>
<proteinExistence type="predicted"/>
<reference evidence="2" key="1">
    <citation type="journal article" date="2005" name="Environ. Microbiol.">
        <title>Genetic and functional properties of uncultivated thermophilic crenarchaeotes from a subsurface gold mine as revealed by analysis of genome fragments.</title>
        <authorList>
            <person name="Nunoura T."/>
            <person name="Hirayama H."/>
            <person name="Takami H."/>
            <person name="Oida H."/>
            <person name="Nishi S."/>
            <person name="Shimamura S."/>
            <person name="Suzuki Y."/>
            <person name="Inagaki F."/>
            <person name="Takai K."/>
            <person name="Nealson K.H."/>
            <person name="Horikoshi K."/>
        </authorList>
    </citation>
    <scope>NUCLEOTIDE SEQUENCE</scope>
</reference>
<keyword evidence="1" id="KW-0812">Transmembrane</keyword>
<dbReference type="EMBL" id="AP011719">
    <property type="protein sequence ID" value="BAL55509.1"/>
    <property type="molecule type" value="Genomic_DNA"/>
</dbReference>
<organism evidence="2">
    <name type="scientific">uncultured Acidobacteriota bacterium</name>
    <dbReference type="NCBI Taxonomy" id="171953"/>
    <lineage>
        <taxon>Bacteria</taxon>
        <taxon>Pseudomonadati</taxon>
        <taxon>Acidobacteriota</taxon>
        <taxon>environmental samples</taxon>
    </lineage>
</organism>
<dbReference type="GO" id="GO:0005886">
    <property type="term" value="C:plasma membrane"/>
    <property type="evidence" value="ECO:0007669"/>
    <property type="project" value="UniProtKB-SubCell"/>
</dbReference>
<keyword evidence="1" id="KW-0472">Membrane</keyword>
<sequence>MKGEMLIFRKELLDHVLSLRFAVGSLLFILSAAVCSSVRLHHYRQRLQAYHTLVADQEAFLDKYAHANRLWTIFVPYTPPPRMSVLLHESNPPADVFSAPEQVIEENPLDLLQPHLDFQVLIGLLGSLWALVLAYDTVSGERERGTWNLMRAHSISVARILTEKWWAGNLLIFSPLVLSVGLASIYIELDPEVNWGPEEWIAWGLSALVYGLYLSVFFTLGLLVSYCARRSSSSIIVLSFLWVAIVLLAPMLSSHVSASIRPVPSPVIVARELKRIEQERQVAARARVNELLKKGLSLGEIWASGELTTLNRPYEEKAARLAQDFRQRLAAQQRLTRRIASLSPAFCMVQAVSELAGVGSSSAEHVARSIENWRRLAGETVSRKIQKLREANPDFGWDDPLDVSDIPRFHYKERPLGERWRTASPYIGLLLLYEVGLWIVILILSQRVTD</sequence>
<protein>
    <submittedName>
        <fullName evidence="2">Hypothetical conserved protein</fullName>
    </submittedName>
</protein>
<feature type="transmembrane region" description="Helical" evidence="1">
    <location>
        <begin position="21"/>
        <end position="40"/>
    </location>
</feature>
<gene>
    <name evidence="2" type="ORF">HGMM_F28D03C16</name>
</gene>
<evidence type="ECO:0000256" key="1">
    <source>
        <dbReference type="SAM" id="Phobius"/>
    </source>
</evidence>
<keyword evidence="1" id="KW-1133">Transmembrane helix</keyword>
<dbReference type="PANTHER" id="PTHR43471:SF1">
    <property type="entry name" value="ABC TRANSPORTER PERMEASE PROTEIN NOSY-RELATED"/>
    <property type="match status" value="1"/>
</dbReference>
<dbReference type="GO" id="GO:0140359">
    <property type="term" value="F:ABC-type transporter activity"/>
    <property type="evidence" value="ECO:0007669"/>
    <property type="project" value="InterPro"/>
</dbReference>
<feature type="transmembrane region" description="Helical" evidence="1">
    <location>
        <begin position="235"/>
        <end position="252"/>
    </location>
</feature>
<evidence type="ECO:0000313" key="2">
    <source>
        <dbReference type="EMBL" id="BAL55509.1"/>
    </source>
</evidence>
<dbReference type="PANTHER" id="PTHR43471">
    <property type="entry name" value="ABC TRANSPORTER PERMEASE"/>
    <property type="match status" value="1"/>
</dbReference>
<name>H5SH73_9BACT</name>
<feature type="transmembrane region" description="Helical" evidence="1">
    <location>
        <begin position="118"/>
        <end position="135"/>
    </location>
</feature>
<accession>H5SH73</accession>
<feature type="transmembrane region" description="Helical" evidence="1">
    <location>
        <begin position="165"/>
        <end position="187"/>
    </location>
</feature>
<dbReference type="Pfam" id="PF12679">
    <property type="entry name" value="ABC2_membrane_2"/>
    <property type="match status" value="1"/>
</dbReference>
<feature type="transmembrane region" description="Helical" evidence="1">
    <location>
        <begin position="207"/>
        <end position="228"/>
    </location>
</feature>
<reference evidence="2" key="2">
    <citation type="journal article" date="2012" name="PLoS ONE">
        <title>A Deeply Branching Thermophilic Bacterium with an Ancient Acetyl-CoA Pathway Dominates a Subsurface Ecosystem.</title>
        <authorList>
            <person name="Takami H."/>
            <person name="Noguchi H."/>
            <person name="Takaki Y."/>
            <person name="Uchiyama I."/>
            <person name="Toyoda A."/>
            <person name="Nishi S."/>
            <person name="Chee G.-J."/>
            <person name="Arai W."/>
            <person name="Nunoura T."/>
            <person name="Itoh T."/>
            <person name="Hattori M."/>
            <person name="Takai K."/>
        </authorList>
    </citation>
    <scope>NUCLEOTIDE SEQUENCE</scope>
</reference>
<feature type="transmembrane region" description="Helical" evidence="1">
    <location>
        <begin position="426"/>
        <end position="444"/>
    </location>
</feature>